<dbReference type="Gene3D" id="3.90.650.10">
    <property type="entry name" value="PurM-like C-terminal domain"/>
    <property type="match status" value="1"/>
</dbReference>
<protein>
    <recommendedName>
        <fullName evidence="2">Thiamine-monophosphate kinase</fullName>
        <shortName evidence="2">TMP kinase</shortName>
        <shortName evidence="2">Thiamine-phosphate kinase</shortName>
        <ecNumber evidence="2">2.7.4.16</ecNumber>
    </recommendedName>
</protein>
<dbReference type="Gene3D" id="3.30.1330.10">
    <property type="entry name" value="PurM-like, N-terminal domain"/>
    <property type="match status" value="1"/>
</dbReference>
<dbReference type="AlphaFoldDB" id="A0A4R3MT48"/>
<keyword evidence="2" id="KW-0067">ATP-binding</keyword>
<dbReference type="CDD" id="cd02194">
    <property type="entry name" value="ThiL"/>
    <property type="match status" value="1"/>
</dbReference>
<feature type="binding site" evidence="2">
    <location>
        <position position="120"/>
    </location>
    <ligand>
        <name>Mg(2+)</name>
        <dbReference type="ChEBI" id="CHEBI:18420"/>
        <label>1</label>
    </ligand>
</feature>
<dbReference type="EMBL" id="SMAO01000008">
    <property type="protein sequence ID" value="TCT19600.1"/>
    <property type="molecule type" value="Genomic_DNA"/>
</dbReference>
<feature type="binding site" evidence="2">
    <location>
        <position position="73"/>
    </location>
    <ligand>
        <name>Mg(2+)</name>
        <dbReference type="ChEBI" id="CHEBI:18420"/>
        <label>3</label>
    </ligand>
</feature>
<evidence type="ECO:0000256" key="2">
    <source>
        <dbReference type="HAMAP-Rule" id="MF_02128"/>
    </source>
</evidence>
<dbReference type="NCBIfam" id="TIGR01379">
    <property type="entry name" value="thiL"/>
    <property type="match status" value="1"/>
</dbReference>
<dbReference type="EC" id="2.7.4.16" evidence="2"/>
<feature type="binding site" evidence="2">
    <location>
        <position position="45"/>
    </location>
    <ligand>
        <name>Mg(2+)</name>
        <dbReference type="ChEBI" id="CHEBI:18420"/>
        <label>2</label>
    </ligand>
</feature>
<feature type="binding site" evidence="2">
    <location>
        <position position="144"/>
    </location>
    <ligand>
        <name>ATP</name>
        <dbReference type="ChEBI" id="CHEBI:30616"/>
    </ligand>
</feature>
<dbReference type="PIRSF" id="PIRSF005303">
    <property type="entry name" value="Thiam_monoph_kin"/>
    <property type="match status" value="1"/>
</dbReference>
<feature type="domain" description="PurM-like N-terminal" evidence="3">
    <location>
        <begin position="26"/>
        <end position="136"/>
    </location>
</feature>
<dbReference type="PANTHER" id="PTHR30270">
    <property type="entry name" value="THIAMINE-MONOPHOSPHATE KINASE"/>
    <property type="match status" value="1"/>
</dbReference>
<name>A0A4R3MT48_9GAMM</name>
<dbReference type="GO" id="GO:0000287">
    <property type="term" value="F:magnesium ion binding"/>
    <property type="evidence" value="ECO:0007669"/>
    <property type="project" value="UniProtKB-UniRule"/>
</dbReference>
<keyword evidence="2 5" id="KW-0418">Kinase</keyword>
<comment type="function">
    <text evidence="2">Catalyzes the ATP-dependent phosphorylation of thiamine-monophosphate (TMP) to form thiamine-pyrophosphate (TPP), the active form of vitamin B1.</text>
</comment>
<feature type="binding site" evidence="2">
    <location>
        <position position="52"/>
    </location>
    <ligand>
        <name>substrate</name>
    </ligand>
</feature>
<dbReference type="Proteomes" id="UP000295717">
    <property type="component" value="Unassembled WGS sequence"/>
</dbReference>
<feature type="binding site" evidence="2">
    <location>
        <position position="73"/>
    </location>
    <ligand>
        <name>Mg(2+)</name>
        <dbReference type="ChEBI" id="CHEBI:18420"/>
        <label>4</label>
    </ligand>
</feature>
<dbReference type="GO" id="GO:0009229">
    <property type="term" value="P:thiamine diphosphate biosynthetic process"/>
    <property type="evidence" value="ECO:0007669"/>
    <property type="project" value="UniProtKB-UniRule"/>
</dbReference>
<dbReference type="GO" id="GO:0005524">
    <property type="term" value="F:ATP binding"/>
    <property type="evidence" value="ECO:0007669"/>
    <property type="project" value="UniProtKB-UniRule"/>
</dbReference>
<keyword evidence="6" id="KW-1185">Reference proteome</keyword>
<feature type="domain" description="PurM-like C-terminal" evidence="4">
    <location>
        <begin position="148"/>
        <end position="295"/>
    </location>
</feature>
<evidence type="ECO:0000313" key="5">
    <source>
        <dbReference type="EMBL" id="TCT19600.1"/>
    </source>
</evidence>
<dbReference type="Pfam" id="PF02769">
    <property type="entry name" value="AIRS_C"/>
    <property type="match status" value="1"/>
</dbReference>
<dbReference type="HAMAP" id="MF_02128">
    <property type="entry name" value="TMP_kinase"/>
    <property type="match status" value="1"/>
</dbReference>
<evidence type="ECO:0000256" key="1">
    <source>
        <dbReference type="ARBA" id="ARBA00022977"/>
    </source>
</evidence>
<gene>
    <name evidence="2" type="primary">thiL</name>
    <name evidence="5" type="ORF">EDC35_108208</name>
</gene>
<dbReference type="RefSeq" id="WP_132978104.1">
    <property type="nucleotide sequence ID" value="NZ_SMAO01000008.1"/>
</dbReference>
<dbReference type="InterPro" id="IPR036676">
    <property type="entry name" value="PurM-like_C_sf"/>
</dbReference>
<evidence type="ECO:0000259" key="4">
    <source>
        <dbReference type="Pfam" id="PF02769"/>
    </source>
</evidence>
<keyword evidence="2" id="KW-0460">Magnesium</keyword>
<dbReference type="SUPFAM" id="SSF55326">
    <property type="entry name" value="PurM N-terminal domain-like"/>
    <property type="match status" value="1"/>
</dbReference>
<comment type="pathway">
    <text evidence="2">Cofactor biosynthesis; thiamine diphosphate biosynthesis; thiamine diphosphate from thiamine phosphate: step 1/1.</text>
</comment>
<dbReference type="InterPro" id="IPR016188">
    <property type="entry name" value="PurM-like_N"/>
</dbReference>
<comment type="caution">
    <text evidence="2">Lacks conserved residue(s) required for the propagation of feature annotation.</text>
</comment>
<feature type="binding site" evidence="2">
    <location>
        <position position="208"/>
    </location>
    <ligand>
        <name>Mg(2+)</name>
        <dbReference type="ChEBI" id="CHEBI:18420"/>
        <label>5</label>
    </ligand>
</feature>
<dbReference type="OrthoDB" id="9802811at2"/>
<dbReference type="UniPathway" id="UPA00060">
    <property type="reaction ID" value="UER00142"/>
</dbReference>
<dbReference type="GO" id="GO:0009228">
    <property type="term" value="P:thiamine biosynthetic process"/>
    <property type="evidence" value="ECO:0007669"/>
    <property type="project" value="UniProtKB-KW"/>
</dbReference>
<feature type="binding site" evidence="2">
    <location>
        <begin position="119"/>
        <end position="120"/>
    </location>
    <ligand>
        <name>ATP</name>
        <dbReference type="ChEBI" id="CHEBI:30616"/>
    </ligand>
</feature>
<dbReference type="PANTHER" id="PTHR30270:SF0">
    <property type="entry name" value="THIAMINE-MONOPHOSPHATE KINASE"/>
    <property type="match status" value="1"/>
</dbReference>
<dbReference type="InterPro" id="IPR036921">
    <property type="entry name" value="PurM-like_N_sf"/>
</dbReference>
<feature type="binding site" evidence="2">
    <location>
        <position position="28"/>
    </location>
    <ligand>
        <name>Mg(2+)</name>
        <dbReference type="ChEBI" id="CHEBI:18420"/>
        <label>4</label>
    </ligand>
</feature>
<feature type="binding site" evidence="2">
    <location>
        <position position="205"/>
    </location>
    <ligand>
        <name>Mg(2+)</name>
        <dbReference type="ChEBI" id="CHEBI:18420"/>
        <label>3</label>
    </ligand>
</feature>
<keyword evidence="2" id="KW-0808">Transferase</keyword>
<keyword evidence="2" id="KW-0547">Nucleotide-binding</keyword>
<evidence type="ECO:0000259" key="3">
    <source>
        <dbReference type="Pfam" id="PF00586"/>
    </source>
</evidence>
<dbReference type="Pfam" id="PF00586">
    <property type="entry name" value="AIRS"/>
    <property type="match status" value="1"/>
</dbReference>
<reference evidence="5 6" key="1">
    <citation type="submission" date="2019-03" db="EMBL/GenBank/DDBJ databases">
        <title>Genomic Encyclopedia of Type Strains, Phase IV (KMG-IV): sequencing the most valuable type-strain genomes for metagenomic binning, comparative biology and taxonomic classification.</title>
        <authorList>
            <person name="Goeker M."/>
        </authorList>
    </citation>
    <scope>NUCLEOTIDE SEQUENCE [LARGE SCALE GENOMIC DNA]</scope>
    <source>
        <strain evidence="5 6">DSM 13587</strain>
    </source>
</reference>
<feature type="binding site" evidence="2">
    <location>
        <position position="45"/>
    </location>
    <ligand>
        <name>Mg(2+)</name>
        <dbReference type="ChEBI" id="CHEBI:18420"/>
        <label>1</label>
    </ligand>
</feature>
<sequence length="319" mass="32943">MSEFELIRDFFADIGPVRADVALGVGDDCALLTVPPAHELAVSLDALVAGIHFFPDCDPAAIGHKSLAVGLSDLAAMGAEPAWSTLALTLPAADRDWIGSFSAGFAALSARYGIRLIGGDTTRGPLSVTVQVHGLVPVGAAVRRNGARPGDLICVSGTLGDAGLALCGLLAGIEVEPALRQRLEYPTPRVELGLALRGLATAMIDLSDGLAGDLGHILTASGVGAELDLARLPLSLPVAEVIEQTDDWSLPLSSGDDYELCFCVPPGRFDAVQSLAAELSCPVRAVGRIRAEPGLICRLPDGGILTINGAGYDHFAVQP</sequence>
<dbReference type="SUPFAM" id="SSF56042">
    <property type="entry name" value="PurM C-terminal domain-like"/>
    <property type="match status" value="1"/>
</dbReference>
<feature type="binding site" evidence="2">
    <location>
        <position position="256"/>
    </location>
    <ligand>
        <name>substrate</name>
    </ligand>
</feature>
<comment type="catalytic activity">
    <reaction evidence="2">
        <text>thiamine phosphate + ATP = thiamine diphosphate + ADP</text>
        <dbReference type="Rhea" id="RHEA:15913"/>
        <dbReference type="ChEBI" id="CHEBI:30616"/>
        <dbReference type="ChEBI" id="CHEBI:37575"/>
        <dbReference type="ChEBI" id="CHEBI:58937"/>
        <dbReference type="ChEBI" id="CHEBI:456216"/>
        <dbReference type="EC" id="2.7.4.16"/>
    </reaction>
</comment>
<feature type="binding site" evidence="2">
    <location>
        <position position="312"/>
    </location>
    <ligand>
        <name>substrate</name>
    </ligand>
</feature>
<keyword evidence="1 2" id="KW-0784">Thiamine biosynthesis</keyword>
<organism evidence="5 6">
    <name type="scientific">Thiobaca trueperi</name>
    <dbReference type="NCBI Taxonomy" id="127458"/>
    <lineage>
        <taxon>Bacteria</taxon>
        <taxon>Pseudomonadati</taxon>
        <taxon>Pseudomonadota</taxon>
        <taxon>Gammaproteobacteria</taxon>
        <taxon>Chromatiales</taxon>
        <taxon>Chromatiaceae</taxon>
        <taxon>Thiobaca</taxon>
    </lineage>
</organism>
<feature type="binding site" evidence="2">
    <location>
        <position position="28"/>
    </location>
    <ligand>
        <name>Mg(2+)</name>
        <dbReference type="ChEBI" id="CHEBI:18420"/>
        <label>3</label>
    </ligand>
</feature>
<feature type="binding site" evidence="2">
    <location>
        <position position="73"/>
    </location>
    <ligand>
        <name>Mg(2+)</name>
        <dbReference type="ChEBI" id="CHEBI:18420"/>
        <label>2</label>
    </ligand>
</feature>
<evidence type="ECO:0000313" key="6">
    <source>
        <dbReference type="Proteomes" id="UP000295717"/>
    </source>
</evidence>
<comment type="miscellaneous">
    <text evidence="2">Reaction mechanism of ThiL seems to utilize a direct, inline transfer of the gamma-phosphate of ATP to TMP rather than a phosphorylated enzyme intermediate.</text>
</comment>
<comment type="caution">
    <text evidence="5">The sequence shown here is derived from an EMBL/GenBank/DDBJ whole genome shotgun (WGS) entry which is preliminary data.</text>
</comment>
<dbReference type="GO" id="GO:0009030">
    <property type="term" value="F:thiamine-phosphate kinase activity"/>
    <property type="evidence" value="ECO:0007669"/>
    <property type="project" value="UniProtKB-UniRule"/>
</dbReference>
<comment type="similarity">
    <text evidence="2">Belongs to the thiamine-monophosphate kinase family.</text>
</comment>
<proteinExistence type="inferred from homology"/>
<feature type="binding site" evidence="2">
    <location>
        <position position="43"/>
    </location>
    <ligand>
        <name>Mg(2+)</name>
        <dbReference type="ChEBI" id="CHEBI:18420"/>
        <label>4</label>
    </ligand>
</feature>
<dbReference type="InterPro" id="IPR006283">
    <property type="entry name" value="ThiL-like"/>
</dbReference>
<keyword evidence="2" id="KW-0479">Metal-binding</keyword>
<feature type="binding site" evidence="2">
    <location>
        <position position="207"/>
    </location>
    <ligand>
        <name>ATP</name>
        <dbReference type="ChEBI" id="CHEBI:30616"/>
    </ligand>
</feature>
<dbReference type="InterPro" id="IPR010918">
    <property type="entry name" value="PurM-like_C_dom"/>
</dbReference>
<accession>A0A4R3MT48</accession>